<evidence type="ECO:0000259" key="2">
    <source>
        <dbReference type="Pfam" id="PF09648"/>
    </source>
</evidence>
<evidence type="ECO:0000313" key="3">
    <source>
        <dbReference type="EMBL" id="SET24668.1"/>
    </source>
</evidence>
<dbReference type="RefSeq" id="WP_090869270.1">
    <property type="nucleotide sequence ID" value="NZ_FOHE01000007.1"/>
</dbReference>
<dbReference type="InterPro" id="IPR018604">
    <property type="entry name" value="YycI-like"/>
</dbReference>
<dbReference type="OrthoDB" id="2388036at2"/>
<keyword evidence="1" id="KW-0812">Transmembrane</keyword>
<keyword evidence="1" id="KW-0472">Membrane</keyword>
<organism evidence="3 4">
    <name type="scientific">Oceanobacillus limi</name>
    <dbReference type="NCBI Taxonomy" id="930131"/>
    <lineage>
        <taxon>Bacteria</taxon>
        <taxon>Bacillati</taxon>
        <taxon>Bacillota</taxon>
        <taxon>Bacilli</taxon>
        <taxon>Bacillales</taxon>
        <taxon>Bacillaceae</taxon>
        <taxon>Oceanobacillus</taxon>
    </lineage>
</organism>
<dbReference type="STRING" id="930131.SAMN05216389_107136"/>
<feature type="domain" description="Regulatory protein YycH-like" evidence="2">
    <location>
        <begin position="36"/>
        <end position="253"/>
    </location>
</feature>
<sequence>MQWGQIKTVFIICFLLLDIYLIVLFLEKEQSEDYSTNELTDLSIEEQLKLEEIGIDNLPEEQPDEERINVQQKQFTDEEKDSLNSFGNQVSEVVDNSFILSLFEEPISIPDEATNEEINQVVKGNIIFAGEFDFEYRNDEANVLVFFQEKNGRTVYFNHSGLLLVLLNENNEMTGYVQTVLGDPEKSSDKSELIKPITAVGTLLDNYRLFSGDEVTDMEIGYHTFFPLENGVQVFVPTWKVEVNEEHNHFINALEKKIFPTDELTFIEEAIDRSLERARSIGDNLEFRENMVSILLEKYEVLNRSEEQ</sequence>
<name>A0A1I0CYB5_9BACI</name>
<dbReference type="AlphaFoldDB" id="A0A1I0CYB5"/>
<reference evidence="3 4" key="1">
    <citation type="submission" date="2016-10" db="EMBL/GenBank/DDBJ databases">
        <authorList>
            <person name="de Groot N.N."/>
        </authorList>
    </citation>
    <scope>NUCLEOTIDE SEQUENCE [LARGE SCALE GENOMIC DNA]</scope>
    <source>
        <strain evidence="3 4">IBRC-M 10780</strain>
    </source>
</reference>
<dbReference type="EMBL" id="FOHE01000007">
    <property type="protein sequence ID" value="SET24668.1"/>
    <property type="molecule type" value="Genomic_DNA"/>
</dbReference>
<accession>A0A1I0CYB5</accession>
<keyword evidence="4" id="KW-1185">Reference proteome</keyword>
<gene>
    <name evidence="3" type="ORF">SAMN05216389_107136</name>
</gene>
<feature type="transmembrane region" description="Helical" evidence="1">
    <location>
        <begin position="6"/>
        <end position="26"/>
    </location>
</feature>
<evidence type="ECO:0000313" key="4">
    <source>
        <dbReference type="Proteomes" id="UP000198618"/>
    </source>
</evidence>
<protein>
    <submittedName>
        <fullName evidence="3">Two-component signal transduction system YycFG, regulatory protein YycI</fullName>
    </submittedName>
</protein>
<keyword evidence="1" id="KW-1133">Transmembrane helix</keyword>
<dbReference type="Proteomes" id="UP000198618">
    <property type="component" value="Unassembled WGS sequence"/>
</dbReference>
<proteinExistence type="predicted"/>
<dbReference type="Pfam" id="PF09648">
    <property type="entry name" value="YycI"/>
    <property type="match status" value="1"/>
</dbReference>
<evidence type="ECO:0000256" key="1">
    <source>
        <dbReference type="SAM" id="Phobius"/>
    </source>
</evidence>
<dbReference type="GO" id="GO:0016020">
    <property type="term" value="C:membrane"/>
    <property type="evidence" value="ECO:0007669"/>
    <property type="project" value="InterPro"/>
</dbReference>
<dbReference type="Gene3D" id="2.40.128.690">
    <property type="entry name" value="YycH protein, domain 3-like"/>
    <property type="match status" value="1"/>
</dbReference>